<dbReference type="Proteomes" id="UP000028302">
    <property type="component" value="Unassembled WGS sequence"/>
</dbReference>
<dbReference type="PANTHER" id="PTHR31299">
    <property type="entry name" value="ESTERASE, PUTATIVE (AFU_ORTHOLOGUE AFUA_1G05850)-RELATED"/>
    <property type="match status" value="1"/>
</dbReference>
<dbReference type="PATRIC" id="fig|1304275.5.peg.617"/>
<dbReference type="Gene3D" id="3.30.1870.10">
    <property type="entry name" value="EreA-like, domain 2"/>
    <property type="match status" value="1"/>
</dbReference>
<dbReference type="Gene3D" id="1.20.1440.30">
    <property type="entry name" value="Biosynthetic Protein domain"/>
    <property type="match status" value="1"/>
</dbReference>
<evidence type="ECO:0000313" key="3">
    <source>
        <dbReference type="Proteomes" id="UP000028302"/>
    </source>
</evidence>
<evidence type="ECO:0000259" key="1">
    <source>
        <dbReference type="Pfam" id="PF00156"/>
    </source>
</evidence>
<dbReference type="STRING" id="1304275.C41B8_03037"/>
<dbReference type="Pfam" id="PF00156">
    <property type="entry name" value="Pribosyltran"/>
    <property type="match status" value="1"/>
</dbReference>
<dbReference type="PANTHER" id="PTHR31299:SF0">
    <property type="entry name" value="ESTERASE, PUTATIVE (AFU_ORTHOLOGUE AFUA_1G05850)-RELATED"/>
    <property type="match status" value="1"/>
</dbReference>
<dbReference type="Gene3D" id="3.30.1310.20">
    <property type="entry name" value="PRTase-like"/>
    <property type="match status" value="1"/>
</dbReference>
<proteinExistence type="predicted"/>
<dbReference type="GO" id="GO:0046677">
    <property type="term" value="P:response to antibiotic"/>
    <property type="evidence" value="ECO:0007669"/>
    <property type="project" value="InterPro"/>
</dbReference>
<dbReference type="AlphaFoldDB" id="A0A084IQT7"/>
<dbReference type="CDD" id="cd06223">
    <property type="entry name" value="PRTases_typeI"/>
    <property type="match status" value="1"/>
</dbReference>
<evidence type="ECO:0000313" key="2">
    <source>
        <dbReference type="EMBL" id="KEZ79071.1"/>
    </source>
</evidence>
<dbReference type="CDD" id="cd14728">
    <property type="entry name" value="Ere-like"/>
    <property type="match status" value="1"/>
</dbReference>
<feature type="domain" description="Phosphoribosyltransferase" evidence="1">
    <location>
        <begin position="9"/>
        <end position="181"/>
    </location>
</feature>
<gene>
    <name evidence="2" type="ORF">C41B8_03037</name>
</gene>
<reference evidence="2 3" key="1">
    <citation type="submission" date="2013-03" db="EMBL/GenBank/DDBJ databases">
        <title>Salinisphaera hydrothermalis C41B8 Genome Sequencing.</title>
        <authorList>
            <person name="Li C."/>
            <person name="Lai Q."/>
            <person name="Shao Z."/>
        </authorList>
    </citation>
    <scope>NUCLEOTIDE SEQUENCE [LARGE SCALE GENOMIC DNA]</scope>
    <source>
        <strain evidence="2 3">C41B8</strain>
    </source>
</reference>
<dbReference type="RefSeq" id="WP_084188414.1">
    <property type="nucleotide sequence ID" value="NZ_APNK01000002.1"/>
</dbReference>
<dbReference type="OrthoDB" id="9810066at2"/>
<accession>A0A084IQT7</accession>
<dbReference type="SUPFAM" id="SSF159501">
    <property type="entry name" value="EreA/ChaN-like"/>
    <property type="match status" value="1"/>
</dbReference>
<dbReference type="InterPro" id="IPR052036">
    <property type="entry name" value="Hydrolase/PRTase-associated"/>
</dbReference>
<dbReference type="SUPFAM" id="SSF53271">
    <property type="entry name" value="PRTase-like"/>
    <property type="match status" value="1"/>
</dbReference>
<name>A0A084IQT7_SALHC</name>
<dbReference type="InterPro" id="IPR000836">
    <property type="entry name" value="PRTase_dom"/>
</dbReference>
<keyword evidence="3" id="KW-1185">Reference proteome</keyword>
<protein>
    <submittedName>
        <fullName evidence="2">Erythromycin esterase</fullName>
    </submittedName>
</protein>
<dbReference type="Gene3D" id="3.40.50.2020">
    <property type="match status" value="1"/>
</dbReference>
<comment type="caution">
    <text evidence="2">The sequence shown here is derived from an EMBL/GenBank/DDBJ whole genome shotgun (WGS) entry which is preliminary data.</text>
</comment>
<dbReference type="EMBL" id="APNK01000002">
    <property type="protein sequence ID" value="KEZ79071.1"/>
    <property type="molecule type" value="Genomic_DNA"/>
</dbReference>
<dbReference type="eggNOG" id="COG1926">
    <property type="taxonomic scope" value="Bacteria"/>
</dbReference>
<dbReference type="Pfam" id="PF05139">
    <property type="entry name" value="Erythro_esteras"/>
    <property type="match status" value="1"/>
</dbReference>
<organism evidence="2 3">
    <name type="scientific">Salinisphaera hydrothermalis (strain C41B8)</name>
    <dbReference type="NCBI Taxonomy" id="1304275"/>
    <lineage>
        <taxon>Bacteria</taxon>
        <taxon>Pseudomonadati</taxon>
        <taxon>Pseudomonadota</taxon>
        <taxon>Gammaproteobacteria</taxon>
        <taxon>Salinisphaerales</taxon>
        <taxon>Salinisphaeraceae</taxon>
        <taxon>Salinisphaera</taxon>
    </lineage>
</organism>
<dbReference type="InterPro" id="IPR029057">
    <property type="entry name" value="PRTase-like"/>
</dbReference>
<dbReference type="Gene3D" id="3.40.1660.10">
    <property type="entry name" value="EreA-like (biosynthetic domain)"/>
    <property type="match status" value="1"/>
</dbReference>
<dbReference type="eggNOG" id="COG2312">
    <property type="taxonomic scope" value="Bacteria"/>
</dbReference>
<dbReference type="InterPro" id="IPR007815">
    <property type="entry name" value="Emycin_Estase"/>
</dbReference>
<sequence>MTLLFRNRRDAGRRLARELDGHADHSDVLVLALPRGGVPVAFEVARALGAELDVLVVRKLGVPGHPETAMGAIAANGRQILDRELIRHLRLDSAAIERVIAAERQELARRERLYREGREPLRVAGRRVIVIDDGLATGASMAAALQMVREMGPARLIAAVPVASPEGMGRLGDLADEVVCLAAPEDFRAVGLHYREFDQTSDDEVRRLLSEARACHASATTGTRLHTPLTATRAAAVRLSGSASDYDLLISQVGDRDLVLIGEASHGTREFYRMRAEMTRRLIMECGFDAVAVEADWPDAYSLNRNVRGMDDRDTLTAFDSFERFPEWMWRNREVYEFIIWLKSRNAVRPMDAGVGFYGLDLYSLYRSADAVIDYLEATDPEQAMIARRRYACLDHVRDPQQYGLEAVRNLRPSCREAVTRQLIEMRQRDGTALAGNLAMANDDERFHAERNATVVRNAEMYYRAMFGSRVSSWNLRDDHMADTLFALQAHLRSQGRRGRIVVWAHNSHLGDARATSMGRAGEWNLGQRVRERVGPENALLVGFTTYTGYVSAAHDWGEHVERMRVRPALEDSIEHLFYCTRLDRFCIPLTGPAAPDLQAPMLERAIGVIYRPETERASHYFDASLSRQFDLVFHLDETEAVEPLYEAVYWYDDADERELPETYPFGV</sequence>